<feature type="transmembrane region" description="Helical" evidence="3">
    <location>
        <begin position="2912"/>
        <end position="2933"/>
    </location>
</feature>
<dbReference type="RefSeq" id="XP_028528002.1">
    <property type="nucleotide sequence ID" value="XM_028671340.1"/>
</dbReference>
<keyword evidence="3" id="KW-0812">Transmembrane</keyword>
<dbReference type="InterPro" id="IPR051483">
    <property type="entry name" value="MAP7_domain-containing"/>
</dbReference>
<proteinExistence type="predicted"/>
<feature type="compositionally biased region" description="Low complexity" evidence="2">
    <location>
        <begin position="2127"/>
        <end position="2138"/>
    </location>
</feature>
<evidence type="ECO:0000256" key="1">
    <source>
        <dbReference type="ARBA" id="ARBA00023054"/>
    </source>
</evidence>
<feature type="region of interest" description="Disordered" evidence="2">
    <location>
        <begin position="2428"/>
        <end position="2472"/>
    </location>
</feature>
<feature type="compositionally biased region" description="Basic and acidic residues" evidence="2">
    <location>
        <begin position="1587"/>
        <end position="1606"/>
    </location>
</feature>
<dbReference type="OrthoDB" id="378516at2759"/>
<evidence type="ECO:0000256" key="3">
    <source>
        <dbReference type="SAM" id="Phobius"/>
    </source>
</evidence>
<sequence>MFRSIIPTTVGLNNSTYVHANIDEGFIFCNLDKSEINKDLENELNSSQNIINVANSYNINIENLDRCKTPEEIAIKILKSQNLENKRKYTDDNERCYHKNKKILNSNNEKIDIYDASNENISQLTLMNDLYADHNFQNNLKYFAENINHHQKKKDYFIPIPNYVELNQSLNQNSSNNYFINLKTHSNNLDNHNNCNNNSNEVNDHVINYVNLLKLTYKNQYKNFKLNKDIHTSCNNINDDNRDNFYLYNYVNNQDNRNMNIHEINKMNNINQLDEINKMNHVNQLDEINKMNHVNKLDEINKMNHVNKLDEINNINNVNQLDEINKMNNVNQLDEINKMNNVNQLNEINKMNNVNQLNDFNKMNNVNQLDEINKMNNINQLDEINKMNNINQLDEVNKMNNVNKLDEINKMNNVNQLDEINKMSETKKVNELNKRDEINKNENFNSDTTSIKEENIIEKNLVVLKNKEKYNEHQLNEYGLIKPYFLPCEKDNLNLFENYNNPLISKNTNDQISSKKKNSLSEIFEENINLFLNLNLIDINKNKKMKKIIISMEDCLKNDKNIIYDKTKKIETLFDKIFTNIKEFLSKDISYRKNEKTEIYSDEKKEKSNEQLEKNLFSRKKSKNYNNYNNKIMNNIIFGNYNILFYLILLNFDFLKKYLNTDELNEKALFNLKINLKNIIIKLCLNEVKNKVIEFYDIHESFLIQLNYIYEKCLLYIYDIYKYVERYDTILVNLIDLCLLSFQIHYNVQNIIVNSINILMKVYRNNNKKFFKKYIIDNLMLNINNINFKYNKLNFKNNNVNSTYIHLLTFFFIKIAESFSLYNDDLKSKFLLLKEKKKKNNNNNNNNNYNNDDDDDDEYKIENQENSDSDKTSNLTDETFNLSIFISENENDDNNNINKKSCDNIKINKKKKKKEKTNKIYSSKSNNTNIEKKYSLRKKKKNKIKYDDIFVYDDLNKTEELNLSLKIKKGKDLNNKKSMTIVKREDIFINNRKSDKIENEFKENSNESFNNFMMRTNFKRLNNVINYILIEMIEKILYGNNKNAKIILQYLVLDLIKCCDNPLFSTSILFIRNIIHIFFDIINKKHENSIKEISLFILRYIFKYIFNIYNYINYSCFHLLYNFNKELNKDKFIKPLFNINNLNEISENSFNKSKEIEDKNEKKKNNNVSFNLNNILNKEKSVTNLKEIQKYVKCCDETKNKEKMFLCLHCENYYHFTCIYKDFNKLNIENIMYEENEYFDKNFCQTYKKDYEDNMNNDNNINNNNEKNTSIINKKNFPYIIEYDCDNCKVKNIVKYFIIKETQMNNSFLNLKFKKKKEKNKGFYCYEKFINNLKIFVIYYYYILIHINKNRLSENVDKDYNNVYSYILILYNDFTFIKENEEINMNFNLNSKYKSLEKKKSSISIKKKKLEKKKKKNHLKKLNDFLIYEFKNANKRDEMFLSFSSAYNFDIYINSIWKLYLYFFFYDFFFLAFNQLFYILYENSNKNLRYYSISIINNIINDNYLYLKCKQIQNILLSCLTDNYLKVREYTLYIFYNFCKNFLEIELLINNYKRKKDSEHLEEPNGYQKNQSLYPQLNEYFESNNYADDKDSKNKESDSTDEKYTNKNNYEKSYDELDKNNHFNSYNNSIDLNDYITKDIVDSIKRCSKDIKISVRIISVKILKYIIYFNIYVKKYNYNNNYQENITDNKFINEKMNDINCEKNKQNSINDNILILNDIMERYVSTFDNDTMKNIILEILIEIFFINIFIKATKENKNALLPSNLNEKENVNENLHESLPSSIESEDNKSVDIEEDSNKYIKIKKNMYVMFIHLLYVMKNKHNINIINKMLAYIDKNMKKYEDKFEFINEILNENILEKNKKKLKKNENISGNKNYSKCKNIDFNDDYTDDEDDEDKKKINKDNNSIIIKNNIYNIYVNSFYKHLEVLNKKSIKYILEVWIYNLICLFIKSRRNNILENETKKIMNILNIIIEIIPGLFIKYVNFFYPYIYNNGVSKDVCELLSSIIPYCKYDLQLKLQFKKVNFNNSLLYHNNIFISRSYIHLLCTLHTYIFCNFVYFKNYIEECFIKLHKYKLCFLINNYIVQLNDFVREFYFMKQEEKKNIKHNLCELYYDQIKNNKDNECNSDDNNNNNNNINSNDDKEDHPNNYFIDNIIDIKYEEFICYLDQYKKHIFEMFSITQNDILNINKYAWFISVMFEFINMNKIIINDVYSEDVDENIHIQMKNLKEKKKIDYAYSLKSSSFSENNDMKYIKLSDIIKNIKIYSNGILYFEFIYNKQINYIKQWNILKLKNEIIFEIINKKVGIQKIEKFVDICNYKFYNLSLILVNLLIDMFYLSSDVKYKCFFLHCLNKILSNYYNSHFINDLKLRNVLFYCINSSNATLQRSLLYTLLQLIKTYEHFLSNKNNIFIQQEEKCNFNEKKSNVKNSLNNSKNSDISSLAQHSIKKNNDNNNIKKKRKDTNKNKKYVKNKGLSDEQTIIYDEKNKLTDSCNKTPDSCCTNLNIVSSNDNEQCNEITRKKKNRKEEKIKEEESLEGKETEVKYLNDDEKKKNKKDDKRVMECGKKKEINDEEQENENIMNMKNSKSALNSQNKDIIHVLLVASLFTQKIIDILMVNKFIYIECTDEELNFIKNLGVQILNHLYKEGFIQSSKISPSVFCLCFSSDLKLKLRSEKVINCIIEKENYNFLNNLAECLQYLLFYIIENSYMSNKTENINMNRLFLFSKMDSSFFKSLLDIYDNLADKRLKRKYLKIVLKEIENACHFVLYDKIKNFIRDVNTKYNTTTTNNNINNKNVTVEINQIKHIYSHIINNYIPLNDDQQEFLNEPNDSASNSSAINNKDQKRSKNKNFKENKQISLKSVNMKKEKNFTVDVSNISSSEENYNEINILRKVKKKYNHLLQHYMIMDEYSYINYFLFLYLQILIYLISYLNFTTYSEITLLIHDINKVYYIISSTINFNNDLENFKINKDSMYSLNEDMRHLTNDDEINNENFSLINLNLNKIKCFVIVLLNNLTNNLIKHYNIDTSKLNDLNEDEDTKENKIEDEKREEKKNTFNYYEYIYDCIEIFIEDCTTVIEKYSKFNLNIHNLNNDYLNKLINDGKNKKFLQKKRHKEVIKQKRLILKNNI</sequence>
<keyword evidence="1" id="KW-0175">Coiled coil</keyword>
<keyword evidence="3" id="KW-0472">Membrane</keyword>
<comment type="caution">
    <text evidence="4">The sequence shown here is derived from an EMBL/GenBank/DDBJ whole genome shotgun (WGS) entry which is preliminary data.</text>
</comment>
<feature type="compositionally biased region" description="Basic residues" evidence="2">
    <location>
        <begin position="2455"/>
        <end position="2470"/>
    </location>
</feature>
<dbReference type="EMBL" id="CVMV01000032">
    <property type="protein sequence ID" value="CRG95190.1"/>
    <property type="molecule type" value="Genomic_DNA"/>
</dbReference>
<evidence type="ECO:0000313" key="4">
    <source>
        <dbReference type="EMBL" id="CRG95190.1"/>
    </source>
</evidence>
<dbReference type="Proteomes" id="UP000220797">
    <property type="component" value="Unassembled WGS sequence"/>
</dbReference>
<evidence type="ECO:0000256" key="2">
    <source>
        <dbReference type="SAM" id="MobiDB-lite"/>
    </source>
</evidence>
<feature type="compositionally biased region" description="Basic and acidic residues" evidence="2">
    <location>
        <begin position="860"/>
        <end position="871"/>
    </location>
</feature>
<dbReference type="GeneID" id="39731123"/>
<feature type="compositionally biased region" description="Low complexity" evidence="2">
    <location>
        <begin position="2428"/>
        <end position="2440"/>
    </location>
</feature>
<name>A0A1J1GRU5_PLAGA</name>
<keyword evidence="5" id="KW-1185">Reference proteome</keyword>
<feature type="region of interest" description="Disordered" evidence="2">
    <location>
        <begin position="1585"/>
        <end position="1606"/>
    </location>
</feature>
<feature type="transmembrane region" description="Helical" evidence="3">
    <location>
        <begin position="1459"/>
        <end position="1481"/>
    </location>
</feature>
<feature type="compositionally biased region" description="Low complexity" evidence="2">
    <location>
        <begin position="2829"/>
        <end position="2840"/>
    </location>
</feature>
<dbReference type="PANTHER" id="PTHR15073:SF1">
    <property type="entry name" value="RETICULOCYTE-BINDING PROTEIN HOMOLOG 2A"/>
    <property type="match status" value="1"/>
</dbReference>
<feature type="compositionally biased region" description="Basic and acidic residues" evidence="2">
    <location>
        <begin position="2841"/>
        <end position="2850"/>
    </location>
</feature>
<organism evidence="4 5">
    <name type="scientific">Plasmodium gallinaceum</name>
    <dbReference type="NCBI Taxonomy" id="5849"/>
    <lineage>
        <taxon>Eukaryota</taxon>
        <taxon>Sar</taxon>
        <taxon>Alveolata</taxon>
        <taxon>Apicomplexa</taxon>
        <taxon>Aconoidasida</taxon>
        <taxon>Haemosporida</taxon>
        <taxon>Plasmodiidae</taxon>
        <taxon>Plasmodium</taxon>
        <taxon>Plasmodium (Haemamoeba)</taxon>
    </lineage>
</organism>
<accession>A0A1J1GRU5</accession>
<keyword evidence="3" id="KW-1133">Transmembrane helix</keyword>
<feature type="compositionally biased region" description="Low complexity" evidence="2">
    <location>
        <begin position="841"/>
        <end position="850"/>
    </location>
</feature>
<feature type="region of interest" description="Disordered" evidence="2">
    <location>
        <begin position="838"/>
        <end position="875"/>
    </location>
</feature>
<gene>
    <name evidence="4" type="ORF">PGAL8A_00259400</name>
</gene>
<feature type="region of interest" description="Disordered" evidence="2">
    <location>
        <begin position="2123"/>
        <end position="2142"/>
    </location>
</feature>
<reference evidence="4" key="1">
    <citation type="submission" date="2015-04" db="EMBL/GenBank/DDBJ databases">
        <authorList>
            <consortium name="Pathogen Informatics"/>
        </authorList>
    </citation>
    <scope>NUCLEOTIDE SEQUENCE [LARGE SCALE GENOMIC DNA]</scope>
    <source>
        <strain evidence="4">8A</strain>
    </source>
</reference>
<protein>
    <submittedName>
        <fullName evidence="4">Uncharacterized protein</fullName>
    </submittedName>
</protein>
<evidence type="ECO:0000313" key="5">
    <source>
        <dbReference type="Proteomes" id="UP000220797"/>
    </source>
</evidence>
<dbReference type="PANTHER" id="PTHR15073">
    <property type="entry name" value="MICROTUBULE-ASSOCIATED PROTEIN"/>
    <property type="match status" value="1"/>
</dbReference>
<dbReference type="VEuPathDB" id="PlasmoDB:PGAL8A_00259400"/>
<feature type="region of interest" description="Disordered" evidence="2">
    <location>
        <begin position="2825"/>
        <end position="2850"/>
    </location>
</feature>